<protein>
    <submittedName>
        <fullName evidence="6">Peptidase_M14 domain-containing protein</fullName>
    </submittedName>
</protein>
<dbReference type="InterPro" id="IPR000834">
    <property type="entry name" value="Peptidase_M14"/>
</dbReference>
<evidence type="ECO:0000259" key="4">
    <source>
        <dbReference type="PROSITE" id="PS52035"/>
    </source>
</evidence>
<accession>A0A7E4VZK9</accession>
<comment type="cofactor">
    <cofactor evidence="1">
        <name>Zn(2+)</name>
        <dbReference type="ChEBI" id="CHEBI:29105"/>
    </cofactor>
</comment>
<dbReference type="WBParaSite" id="Pan_g5322.t1">
    <property type="protein sequence ID" value="Pan_g5322.t1"/>
    <property type="gene ID" value="Pan_g5322"/>
</dbReference>
<dbReference type="GO" id="GO:0004181">
    <property type="term" value="F:metallocarboxypeptidase activity"/>
    <property type="evidence" value="ECO:0007669"/>
    <property type="project" value="InterPro"/>
</dbReference>
<evidence type="ECO:0000256" key="3">
    <source>
        <dbReference type="PROSITE-ProRule" id="PRU01379"/>
    </source>
</evidence>
<keyword evidence="5" id="KW-1185">Reference proteome</keyword>
<organism evidence="5 6">
    <name type="scientific">Panagrellus redivivus</name>
    <name type="common">Microworm</name>
    <dbReference type="NCBI Taxonomy" id="6233"/>
    <lineage>
        <taxon>Eukaryota</taxon>
        <taxon>Metazoa</taxon>
        <taxon>Ecdysozoa</taxon>
        <taxon>Nematoda</taxon>
        <taxon>Chromadorea</taxon>
        <taxon>Rhabditida</taxon>
        <taxon>Tylenchina</taxon>
        <taxon>Panagrolaimomorpha</taxon>
        <taxon>Panagrolaimoidea</taxon>
        <taxon>Panagrolaimidae</taxon>
        <taxon>Panagrellus</taxon>
    </lineage>
</organism>
<name>A0A7E4VZK9_PANRE</name>
<evidence type="ECO:0000313" key="5">
    <source>
        <dbReference type="Proteomes" id="UP000492821"/>
    </source>
</evidence>
<dbReference type="Gene3D" id="2.60.40.3120">
    <property type="match status" value="1"/>
</dbReference>
<dbReference type="SMART" id="SM00631">
    <property type="entry name" value="Zn_pept"/>
    <property type="match status" value="1"/>
</dbReference>
<evidence type="ECO:0000256" key="2">
    <source>
        <dbReference type="ARBA" id="ARBA00005988"/>
    </source>
</evidence>
<evidence type="ECO:0000313" key="6">
    <source>
        <dbReference type="WBParaSite" id="Pan_g5322.t1"/>
    </source>
</evidence>
<dbReference type="AlphaFoldDB" id="A0A7E4VZK9"/>
<dbReference type="Gene3D" id="3.40.630.10">
    <property type="entry name" value="Zn peptidases"/>
    <property type="match status" value="1"/>
</dbReference>
<dbReference type="PROSITE" id="PS52035">
    <property type="entry name" value="PEPTIDASE_M14"/>
    <property type="match status" value="1"/>
</dbReference>
<reference evidence="5" key="1">
    <citation type="journal article" date="2013" name="Genetics">
        <title>The draft genome and transcriptome of Panagrellus redivivus are shaped by the harsh demands of a free-living lifestyle.</title>
        <authorList>
            <person name="Srinivasan J."/>
            <person name="Dillman A.R."/>
            <person name="Macchietto M.G."/>
            <person name="Heikkinen L."/>
            <person name="Lakso M."/>
            <person name="Fracchia K.M."/>
            <person name="Antoshechkin I."/>
            <person name="Mortazavi A."/>
            <person name="Wong G."/>
            <person name="Sternberg P.W."/>
        </authorList>
    </citation>
    <scope>NUCLEOTIDE SEQUENCE [LARGE SCALE GENOMIC DNA]</scope>
    <source>
        <strain evidence="5">MT8872</strain>
    </source>
</reference>
<dbReference type="GO" id="GO:0008270">
    <property type="term" value="F:zinc ion binding"/>
    <property type="evidence" value="ECO:0007669"/>
    <property type="project" value="InterPro"/>
</dbReference>
<feature type="active site" description="Proton donor/acceptor" evidence="3">
    <location>
        <position position="364"/>
    </location>
</feature>
<comment type="similarity">
    <text evidence="2 3">Belongs to the peptidase M14 family.</text>
</comment>
<dbReference type="InterPro" id="IPR050821">
    <property type="entry name" value="Cytosolic_carboxypeptidase"/>
</dbReference>
<dbReference type="Proteomes" id="UP000492821">
    <property type="component" value="Unassembled WGS sequence"/>
</dbReference>
<dbReference type="GO" id="GO:0006508">
    <property type="term" value="P:proteolysis"/>
    <property type="evidence" value="ECO:0007669"/>
    <property type="project" value="InterPro"/>
</dbReference>
<dbReference type="PANTHER" id="PTHR12756:SF9">
    <property type="entry name" value="CYTOSOLIC CARBOXYPEPTIDASE 6"/>
    <property type="match status" value="1"/>
</dbReference>
<sequence length="430" mass="49525">MEDDPIVGNVSQSTCGPPGQLCFDANFECGNLGRVDVVSNNEYDLFIRPDTCNPKYRRVIFNILNFSKLRTLFDTGNAAPVYRVASQENWCRIPVKNIYYYSSKAHGDRFILSFIHVFPTTEKVYFAYCIPYSYSKLQDFLLSIERKNFSYFKRTPLTNTVQRRRVELLTITNFNNLRDQQRIVFITARVHPGETPSSFVMHGFIDFLVSNDPRAEALRDTYVFKIVPMLNPDGVYLGNYRCSLMGFDLNRQWQDPSSWGTPTIFATKNLLVQYNNNPHIEIVMHIDLHAHSNRTNFFLYGNLPSSKDSKQCEQQLIIPYILAEITDDYSLLATQFNTDAEKAGTSRRAMGALLDVNTHCYTLEVSFFSYKPKDDVAAKSVPYLAENCKLGLTKSSIIVIPYLQMNYLARMWPFPSYSIARSSMATEWWT</sequence>
<proteinExistence type="inferred from homology"/>
<reference evidence="6" key="2">
    <citation type="submission" date="2020-10" db="UniProtKB">
        <authorList>
            <consortium name="WormBaseParasite"/>
        </authorList>
    </citation>
    <scope>IDENTIFICATION</scope>
</reference>
<dbReference type="SUPFAM" id="SSF53187">
    <property type="entry name" value="Zn-dependent exopeptidases"/>
    <property type="match status" value="1"/>
</dbReference>
<dbReference type="Pfam" id="PF00246">
    <property type="entry name" value="Peptidase_M14"/>
    <property type="match status" value="1"/>
</dbReference>
<dbReference type="PANTHER" id="PTHR12756">
    <property type="entry name" value="CYTOSOLIC CARBOXYPEPTIDASE"/>
    <property type="match status" value="1"/>
</dbReference>
<feature type="domain" description="Peptidase M14" evidence="4">
    <location>
        <begin position="130"/>
        <end position="388"/>
    </location>
</feature>
<evidence type="ECO:0000256" key="1">
    <source>
        <dbReference type="ARBA" id="ARBA00001947"/>
    </source>
</evidence>